<gene>
    <name evidence="10" type="ORF">PVAND_015685</name>
</gene>
<keyword evidence="11" id="KW-1185">Reference proteome</keyword>
<keyword evidence="8" id="KW-0732">Signal</keyword>
<proteinExistence type="inferred from homology"/>
<dbReference type="Proteomes" id="UP001107558">
    <property type="component" value="Chromosome 4"/>
</dbReference>
<dbReference type="AlphaFoldDB" id="A0A9J6BDD3"/>
<dbReference type="PRINTS" id="PR00722">
    <property type="entry name" value="CHYMOTRYPSIN"/>
</dbReference>
<organism evidence="10 11">
    <name type="scientific">Polypedilum vanderplanki</name>
    <name type="common">Sleeping chironomid midge</name>
    <dbReference type="NCBI Taxonomy" id="319348"/>
    <lineage>
        <taxon>Eukaryota</taxon>
        <taxon>Metazoa</taxon>
        <taxon>Ecdysozoa</taxon>
        <taxon>Arthropoda</taxon>
        <taxon>Hexapoda</taxon>
        <taxon>Insecta</taxon>
        <taxon>Pterygota</taxon>
        <taxon>Neoptera</taxon>
        <taxon>Endopterygota</taxon>
        <taxon>Diptera</taxon>
        <taxon>Nematocera</taxon>
        <taxon>Chironomoidea</taxon>
        <taxon>Chironomidae</taxon>
        <taxon>Chironominae</taxon>
        <taxon>Polypedilum</taxon>
        <taxon>Polypedilum</taxon>
    </lineage>
</organism>
<dbReference type="EMBL" id="JADBJN010000004">
    <property type="protein sequence ID" value="KAG5667714.1"/>
    <property type="molecule type" value="Genomic_DNA"/>
</dbReference>
<dbReference type="InterPro" id="IPR001314">
    <property type="entry name" value="Peptidase_S1A"/>
</dbReference>
<evidence type="ECO:0000256" key="6">
    <source>
        <dbReference type="ARBA" id="ARBA00024195"/>
    </source>
</evidence>
<keyword evidence="5" id="KW-1015">Disulfide bond</keyword>
<dbReference type="SUPFAM" id="SSF50494">
    <property type="entry name" value="Trypsin-like serine proteases"/>
    <property type="match status" value="1"/>
</dbReference>
<dbReference type="OrthoDB" id="10059102at2759"/>
<dbReference type="Pfam" id="PF00089">
    <property type="entry name" value="Trypsin"/>
    <property type="match status" value="1"/>
</dbReference>
<keyword evidence="1 7" id="KW-0645">Protease</keyword>
<evidence type="ECO:0000259" key="9">
    <source>
        <dbReference type="PROSITE" id="PS50240"/>
    </source>
</evidence>
<dbReference type="InterPro" id="IPR050430">
    <property type="entry name" value="Peptidase_S1"/>
</dbReference>
<evidence type="ECO:0000256" key="7">
    <source>
        <dbReference type="RuleBase" id="RU363034"/>
    </source>
</evidence>
<dbReference type="InterPro" id="IPR018114">
    <property type="entry name" value="TRYPSIN_HIS"/>
</dbReference>
<evidence type="ECO:0000256" key="5">
    <source>
        <dbReference type="ARBA" id="ARBA00023157"/>
    </source>
</evidence>
<protein>
    <recommendedName>
        <fullName evidence="9">Peptidase S1 domain-containing protein</fullName>
    </recommendedName>
</protein>
<accession>A0A9J6BDD3</accession>
<evidence type="ECO:0000256" key="2">
    <source>
        <dbReference type="ARBA" id="ARBA00022757"/>
    </source>
</evidence>
<dbReference type="PROSITE" id="PS00134">
    <property type="entry name" value="TRYPSIN_HIS"/>
    <property type="match status" value="1"/>
</dbReference>
<keyword evidence="3 7" id="KW-0378">Hydrolase</keyword>
<dbReference type="GO" id="GO:0007586">
    <property type="term" value="P:digestion"/>
    <property type="evidence" value="ECO:0007669"/>
    <property type="project" value="UniProtKB-KW"/>
</dbReference>
<dbReference type="SMART" id="SM00020">
    <property type="entry name" value="Tryp_SPc"/>
    <property type="match status" value="1"/>
</dbReference>
<dbReference type="GO" id="GO:0004252">
    <property type="term" value="F:serine-type endopeptidase activity"/>
    <property type="evidence" value="ECO:0007669"/>
    <property type="project" value="InterPro"/>
</dbReference>
<dbReference type="GO" id="GO:0006508">
    <property type="term" value="P:proteolysis"/>
    <property type="evidence" value="ECO:0007669"/>
    <property type="project" value="UniProtKB-KW"/>
</dbReference>
<evidence type="ECO:0000256" key="8">
    <source>
        <dbReference type="SAM" id="SignalP"/>
    </source>
</evidence>
<evidence type="ECO:0000313" key="11">
    <source>
        <dbReference type="Proteomes" id="UP001107558"/>
    </source>
</evidence>
<name>A0A9J6BDD3_POLVA</name>
<dbReference type="Gene3D" id="2.40.10.10">
    <property type="entry name" value="Trypsin-like serine proteases"/>
    <property type="match status" value="1"/>
</dbReference>
<evidence type="ECO:0000256" key="1">
    <source>
        <dbReference type="ARBA" id="ARBA00022670"/>
    </source>
</evidence>
<evidence type="ECO:0000313" key="10">
    <source>
        <dbReference type="EMBL" id="KAG5667714.1"/>
    </source>
</evidence>
<feature type="signal peptide" evidence="8">
    <location>
        <begin position="1"/>
        <end position="16"/>
    </location>
</feature>
<dbReference type="PROSITE" id="PS00135">
    <property type="entry name" value="TRYPSIN_SER"/>
    <property type="match status" value="1"/>
</dbReference>
<dbReference type="PROSITE" id="PS50240">
    <property type="entry name" value="TRYPSIN_DOM"/>
    <property type="match status" value="1"/>
</dbReference>
<comment type="caution">
    <text evidence="10">The sequence shown here is derived from an EMBL/GenBank/DDBJ whole genome shotgun (WGS) entry which is preliminary data.</text>
</comment>
<dbReference type="InterPro" id="IPR033116">
    <property type="entry name" value="TRYPSIN_SER"/>
</dbReference>
<comment type="similarity">
    <text evidence="6">Belongs to the peptidase S1 family. CLIP subfamily.</text>
</comment>
<sequence>MKILFFLIALAACAYGYVIDPTIERDDDRTPWSQRKYIGPSPFIVRGDPANISDFPHMLALLDLSRGGFTCGASAIASRWSLTAAHCLERGTPPAQIQLRGGSTNRNSGGFIFQSQSYTLHPQYNTRTLSNDIAVIQTTAGTPIQGTNVAHIALPPNCATACCTVCSPNQITVTGWGRDENGALPLNLRQLTAPIHNFADCQRFWSNIGANFFCKSVVNGRDTCNGDSGSPLIRLNQQVGIVSFGTSVCGDGTRPSVNVRIEEPGVRNWVRQMTNV</sequence>
<dbReference type="PANTHER" id="PTHR24276">
    <property type="entry name" value="POLYSERASE-RELATED"/>
    <property type="match status" value="1"/>
</dbReference>
<keyword evidence="2" id="KW-0222">Digestion</keyword>
<evidence type="ECO:0000256" key="4">
    <source>
        <dbReference type="ARBA" id="ARBA00022825"/>
    </source>
</evidence>
<dbReference type="PANTHER" id="PTHR24276:SF91">
    <property type="entry name" value="AT26814P-RELATED"/>
    <property type="match status" value="1"/>
</dbReference>
<dbReference type="CDD" id="cd00190">
    <property type="entry name" value="Tryp_SPc"/>
    <property type="match status" value="1"/>
</dbReference>
<feature type="domain" description="Peptidase S1" evidence="9">
    <location>
        <begin position="44"/>
        <end position="275"/>
    </location>
</feature>
<keyword evidence="4 7" id="KW-0720">Serine protease</keyword>
<reference evidence="10" key="1">
    <citation type="submission" date="2021-03" db="EMBL/GenBank/DDBJ databases">
        <title>Chromosome level genome of the anhydrobiotic midge Polypedilum vanderplanki.</title>
        <authorList>
            <person name="Yoshida Y."/>
            <person name="Kikawada T."/>
            <person name="Gusev O."/>
        </authorList>
    </citation>
    <scope>NUCLEOTIDE SEQUENCE</scope>
    <source>
        <strain evidence="10">NIAS01</strain>
        <tissue evidence="10">Whole body or cell culture</tissue>
    </source>
</reference>
<dbReference type="InterPro" id="IPR043504">
    <property type="entry name" value="Peptidase_S1_PA_chymotrypsin"/>
</dbReference>
<feature type="chain" id="PRO_5039943114" description="Peptidase S1 domain-containing protein" evidence="8">
    <location>
        <begin position="17"/>
        <end position="276"/>
    </location>
</feature>
<dbReference type="InterPro" id="IPR009003">
    <property type="entry name" value="Peptidase_S1_PA"/>
</dbReference>
<evidence type="ECO:0000256" key="3">
    <source>
        <dbReference type="ARBA" id="ARBA00022801"/>
    </source>
</evidence>
<dbReference type="InterPro" id="IPR001254">
    <property type="entry name" value="Trypsin_dom"/>
</dbReference>